<feature type="domain" description="HTH LytTR-type" evidence="1">
    <location>
        <begin position="15"/>
        <end position="114"/>
    </location>
</feature>
<dbReference type="EMBL" id="BOVK01000072">
    <property type="protein sequence ID" value="GIQ71157.1"/>
    <property type="molecule type" value="Genomic_DNA"/>
</dbReference>
<accession>A0A8J4H7E9</accession>
<dbReference type="InterPro" id="IPR007492">
    <property type="entry name" value="LytTR_DNA-bd_dom"/>
</dbReference>
<evidence type="ECO:0000313" key="2">
    <source>
        <dbReference type="EMBL" id="GIQ71157.1"/>
    </source>
</evidence>
<dbReference type="AlphaFoldDB" id="A0A8J4H7E9"/>
<protein>
    <recommendedName>
        <fullName evidence="1">HTH LytTR-type domain-containing protein</fullName>
    </recommendedName>
</protein>
<dbReference type="GO" id="GO:0003677">
    <property type="term" value="F:DNA binding"/>
    <property type="evidence" value="ECO:0007669"/>
    <property type="project" value="InterPro"/>
</dbReference>
<reference evidence="2" key="1">
    <citation type="submission" date="2021-04" db="EMBL/GenBank/DDBJ databases">
        <title>Draft genome sequence of Xylanibacillus composti strain K13.</title>
        <authorList>
            <person name="Uke A."/>
            <person name="Chhe C."/>
            <person name="Baramee S."/>
            <person name="Kosugi A."/>
        </authorList>
    </citation>
    <scope>NUCLEOTIDE SEQUENCE</scope>
    <source>
        <strain evidence="2">K13</strain>
    </source>
</reference>
<dbReference type="RefSeq" id="WP_213413955.1">
    <property type="nucleotide sequence ID" value="NZ_BOVK01000072.1"/>
</dbReference>
<comment type="caution">
    <text evidence="2">The sequence shown here is derived from an EMBL/GenBank/DDBJ whole genome shotgun (WGS) entry which is preliminary data.</text>
</comment>
<gene>
    <name evidence="2" type="ORF">XYCOK13_39810</name>
</gene>
<evidence type="ECO:0000313" key="3">
    <source>
        <dbReference type="Proteomes" id="UP000677918"/>
    </source>
</evidence>
<dbReference type="Pfam" id="PF04397">
    <property type="entry name" value="LytTR"/>
    <property type="match status" value="1"/>
</dbReference>
<proteinExistence type="predicted"/>
<evidence type="ECO:0000259" key="1">
    <source>
        <dbReference type="SMART" id="SM00850"/>
    </source>
</evidence>
<dbReference type="SMART" id="SM00850">
    <property type="entry name" value="LytTR"/>
    <property type="match status" value="1"/>
</dbReference>
<dbReference type="Gene3D" id="2.40.50.1020">
    <property type="entry name" value="LytTr DNA-binding domain"/>
    <property type="match status" value="1"/>
</dbReference>
<keyword evidence="3" id="KW-1185">Reference proteome</keyword>
<sequence>MDKEKYIPVIRPDDRSFHWLDVREILYFGLEGRRVVYYTQDDVYHHIINLEELLDLLAPTGFEKLDRGVNVQMDKITYYDSVLGKVYFDDPLHKNSHYATVSAACMKKVEKLLPKSRDISLMDQPFPEE</sequence>
<name>A0A8J4H7E9_9BACL</name>
<organism evidence="2 3">
    <name type="scientific">Xylanibacillus composti</name>
    <dbReference type="NCBI Taxonomy" id="1572762"/>
    <lineage>
        <taxon>Bacteria</taxon>
        <taxon>Bacillati</taxon>
        <taxon>Bacillota</taxon>
        <taxon>Bacilli</taxon>
        <taxon>Bacillales</taxon>
        <taxon>Paenibacillaceae</taxon>
        <taxon>Xylanibacillus</taxon>
    </lineage>
</organism>
<dbReference type="Proteomes" id="UP000677918">
    <property type="component" value="Unassembled WGS sequence"/>
</dbReference>